<sequence>MVKLLLLLLFSNSVNFVFSQCTFGNASLLTGKLLCAKLFPLLNLCNASEVYEMPVWGDYYPLVEMEKLKDLACYKYEAGFAKDTPIMCVCNEKNCANGNDLKIAVQNIQPISLDGTAIAKETLRDYSKCLLERINRKGSRRKGPQQHYGFDMDASHPLLSWYERIIEDEKVVEDDTSWDSSSGIVYTVIFIYIIIFSFSYVCVTMCRARKSRMETSKSS</sequence>
<comment type="caution">
    <text evidence="3">The sequence shown here is derived from an EMBL/GenBank/DDBJ whole genome shotgun (WGS) entry which is preliminary data.</text>
</comment>
<reference evidence="3" key="1">
    <citation type="submission" date="2023-07" db="EMBL/GenBank/DDBJ databases">
        <authorList>
            <consortium name="CYATHOMIX"/>
        </authorList>
    </citation>
    <scope>NUCLEOTIDE SEQUENCE</scope>
    <source>
        <strain evidence="3">N/A</strain>
    </source>
</reference>
<keyword evidence="1" id="KW-0812">Transmembrane</keyword>
<feature type="transmembrane region" description="Helical" evidence="1">
    <location>
        <begin position="183"/>
        <end position="203"/>
    </location>
</feature>
<dbReference type="AlphaFoldDB" id="A0AA36H5L8"/>
<feature type="chain" id="PRO_5041463104" evidence="2">
    <location>
        <begin position="20"/>
        <end position="219"/>
    </location>
</feature>
<dbReference type="EMBL" id="CATQJL010000305">
    <property type="protein sequence ID" value="CAJ0604540.1"/>
    <property type="molecule type" value="Genomic_DNA"/>
</dbReference>
<evidence type="ECO:0000256" key="1">
    <source>
        <dbReference type="SAM" id="Phobius"/>
    </source>
</evidence>
<gene>
    <name evidence="3" type="ORF">CYNAS_LOCUS16523</name>
</gene>
<keyword evidence="1" id="KW-0472">Membrane</keyword>
<keyword evidence="4" id="KW-1185">Reference proteome</keyword>
<keyword evidence="1" id="KW-1133">Transmembrane helix</keyword>
<organism evidence="3 4">
    <name type="scientific">Cylicocyclus nassatus</name>
    <name type="common">Nematode worm</name>
    <dbReference type="NCBI Taxonomy" id="53992"/>
    <lineage>
        <taxon>Eukaryota</taxon>
        <taxon>Metazoa</taxon>
        <taxon>Ecdysozoa</taxon>
        <taxon>Nematoda</taxon>
        <taxon>Chromadorea</taxon>
        <taxon>Rhabditida</taxon>
        <taxon>Rhabditina</taxon>
        <taxon>Rhabditomorpha</taxon>
        <taxon>Strongyloidea</taxon>
        <taxon>Strongylidae</taxon>
        <taxon>Cylicocyclus</taxon>
    </lineage>
</organism>
<evidence type="ECO:0000256" key="2">
    <source>
        <dbReference type="SAM" id="SignalP"/>
    </source>
</evidence>
<proteinExistence type="predicted"/>
<evidence type="ECO:0000313" key="3">
    <source>
        <dbReference type="EMBL" id="CAJ0604540.1"/>
    </source>
</evidence>
<evidence type="ECO:0000313" key="4">
    <source>
        <dbReference type="Proteomes" id="UP001176961"/>
    </source>
</evidence>
<name>A0AA36H5L8_CYLNA</name>
<protein>
    <submittedName>
        <fullName evidence="3">Uncharacterized protein</fullName>
    </submittedName>
</protein>
<keyword evidence="2" id="KW-0732">Signal</keyword>
<feature type="signal peptide" evidence="2">
    <location>
        <begin position="1"/>
        <end position="19"/>
    </location>
</feature>
<dbReference type="Proteomes" id="UP001176961">
    <property type="component" value="Unassembled WGS sequence"/>
</dbReference>
<accession>A0AA36H5L8</accession>